<proteinExistence type="predicted"/>
<sequence length="59" mass="6882">MTASRTSITEMNSEELCSLYERLKSERREAIQTNAPAEFVLRAENELRRVGNQLRRRGL</sequence>
<keyword evidence="2" id="KW-1185">Reference proteome</keyword>
<dbReference type="EMBL" id="FZOW01000016">
    <property type="protein sequence ID" value="SNT37941.1"/>
    <property type="molecule type" value="Genomic_DNA"/>
</dbReference>
<reference evidence="2" key="1">
    <citation type="submission" date="2017-06" db="EMBL/GenBank/DDBJ databases">
        <authorList>
            <person name="Varghese N."/>
            <person name="Submissions S."/>
        </authorList>
    </citation>
    <scope>NUCLEOTIDE SEQUENCE [LARGE SCALE GENOMIC DNA]</scope>
    <source>
        <strain evidence="2">JCM 23211</strain>
    </source>
</reference>
<dbReference type="AlphaFoldDB" id="A0A239M5J7"/>
<evidence type="ECO:0000313" key="1">
    <source>
        <dbReference type="EMBL" id="SNT37941.1"/>
    </source>
</evidence>
<name>A0A239M5J7_9NOCA</name>
<organism evidence="1 2">
    <name type="scientific">Rhodococcoides kyotonense</name>
    <dbReference type="NCBI Taxonomy" id="398843"/>
    <lineage>
        <taxon>Bacteria</taxon>
        <taxon>Bacillati</taxon>
        <taxon>Actinomycetota</taxon>
        <taxon>Actinomycetes</taxon>
        <taxon>Mycobacteriales</taxon>
        <taxon>Nocardiaceae</taxon>
        <taxon>Rhodococcoides</taxon>
    </lineage>
</organism>
<protein>
    <submittedName>
        <fullName evidence="1">Uncharacterized protein</fullName>
    </submittedName>
</protein>
<dbReference type="Proteomes" id="UP000198327">
    <property type="component" value="Unassembled WGS sequence"/>
</dbReference>
<accession>A0A239M5J7</accession>
<gene>
    <name evidence="1" type="ORF">SAMN05421642_11631</name>
</gene>
<evidence type="ECO:0000313" key="2">
    <source>
        <dbReference type="Proteomes" id="UP000198327"/>
    </source>
</evidence>
<dbReference type="RefSeq" id="WP_089250564.1">
    <property type="nucleotide sequence ID" value="NZ_FZOW01000016.1"/>
</dbReference>